<dbReference type="Pfam" id="PF13372">
    <property type="entry name" value="Alginate_exp"/>
    <property type="match status" value="1"/>
</dbReference>
<dbReference type="Proteomes" id="UP001139000">
    <property type="component" value="Unassembled WGS sequence"/>
</dbReference>
<feature type="chain" id="PRO_5040835660" evidence="1">
    <location>
        <begin position="26"/>
        <end position="452"/>
    </location>
</feature>
<keyword evidence="1" id="KW-0732">Signal</keyword>
<dbReference type="EMBL" id="JAJTTC010000004">
    <property type="protein sequence ID" value="MCF0063394.1"/>
    <property type="molecule type" value="Genomic_DNA"/>
</dbReference>
<name>A0A9X1PN79_9BACT</name>
<sequence>MKSNFYLLLLVAAGFCLLGSHNASAQFSLSGQLRTRSELLHGQGSPLSKSDKAAFFTSQRTRLNAGYKGYRTQFFVAVQDVRVWGQDASTNNRITNPALNGLMLHEAWGEISLLDTNQTKLGKEFALKIGRQELLYDDSRLLGNLDWLQQARRHDAALLKYGFKGLTAHIGVAYNQNRELRTGTLYDGVPNGYAAGTNGIGTMYKSMQFAYLGKKLKQGNASFLILIDDFQKYALDTAGVRTIKNGTNKRVTFGPYLQTKLGKAWNLTASAYYQAGKDKDGKSLNAYMYSVKGMYGVSRVFSIGPGFDYTSGSTNGSRKNSTFDPLYGTPHKFWGQMDYFYAANGFGKGGLADFYINSVIKATEKLSIAIDLHQFSSAASIRNAKDEKLSANFGEELDIIATYNLTKTISFQGGYCTFLPTNSLAQVKAVKDPQKMANWAYLMINIKPEFLK</sequence>
<feature type="signal peptide" evidence="1">
    <location>
        <begin position="1"/>
        <end position="25"/>
    </location>
</feature>
<dbReference type="AlphaFoldDB" id="A0A9X1PN79"/>
<dbReference type="InterPro" id="IPR025388">
    <property type="entry name" value="Alginate_export_dom"/>
</dbReference>
<organism evidence="3 4">
    <name type="scientific">Dyadobacter chenwenxiniae</name>
    <dbReference type="NCBI Taxonomy" id="2906456"/>
    <lineage>
        <taxon>Bacteria</taxon>
        <taxon>Pseudomonadati</taxon>
        <taxon>Bacteroidota</taxon>
        <taxon>Cytophagia</taxon>
        <taxon>Cytophagales</taxon>
        <taxon>Spirosomataceae</taxon>
        <taxon>Dyadobacter</taxon>
    </lineage>
</organism>
<proteinExistence type="predicted"/>
<evidence type="ECO:0000313" key="3">
    <source>
        <dbReference type="EMBL" id="MCF0063394.1"/>
    </source>
</evidence>
<feature type="domain" description="Alginate export" evidence="2">
    <location>
        <begin position="63"/>
        <end position="422"/>
    </location>
</feature>
<gene>
    <name evidence="3" type="ORF">LXM26_17925</name>
</gene>
<reference evidence="3" key="1">
    <citation type="submission" date="2021-12" db="EMBL/GenBank/DDBJ databases">
        <title>Novel species in genus Dyadobacter.</title>
        <authorList>
            <person name="Ma C."/>
        </authorList>
    </citation>
    <scope>NUCLEOTIDE SEQUENCE</scope>
    <source>
        <strain evidence="3">LJ419</strain>
    </source>
</reference>
<evidence type="ECO:0000259" key="2">
    <source>
        <dbReference type="Pfam" id="PF13372"/>
    </source>
</evidence>
<comment type="caution">
    <text evidence="3">The sequence shown here is derived from an EMBL/GenBank/DDBJ whole genome shotgun (WGS) entry which is preliminary data.</text>
</comment>
<protein>
    <submittedName>
        <fullName evidence="3">Alginate export family protein</fullName>
    </submittedName>
</protein>
<accession>A0A9X1PN79</accession>
<evidence type="ECO:0000256" key="1">
    <source>
        <dbReference type="SAM" id="SignalP"/>
    </source>
</evidence>
<evidence type="ECO:0000313" key="4">
    <source>
        <dbReference type="Proteomes" id="UP001139000"/>
    </source>
</evidence>
<dbReference type="RefSeq" id="WP_234656399.1">
    <property type="nucleotide sequence ID" value="NZ_CP094997.1"/>
</dbReference>
<keyword evidence="4" id="KW-1185">Reference proteome</keyword>